<dbReference type="GO" id="GO:0033104">
    <property type="term" value="C:type VI protein secretion system complex"/>
    <property type="evidence" value="ECO:0007669"/>
    <property type="project" value="InterPro"/>
</dbReference>
<dbReference type="Pfam" id="PF17642">
    <property type="entry name" value="TssD"/>
    <property type="match status" value="1"/>
</dbReference>
<protein>
    <submittedName>
        <fullName evidence="1">Uncharacterized protein</fullName>
    </submittedName>
</protein>
<gene>
    <name evidence="1" type="ORF">ED312_06585</name>
</gene>
<evidence type="ECO:0000313" key="1">
    <source>
        <dbReference type="EMBL" id="RNL90088.1"/>
    </source>
</evidence>
<accession>A0A3N0EQ94</accession>
<keyword evidence="2" id="KW-1185">Reference proteome</keyword>
<dbReference type="AlphaFoldDB" id="A0A3N0EQ94"/>
<dbReference type="InterPro" id="IPR041408">
    <property type="entry name" value="Hcp_Tssd"/>
</dbReference>
<dbReference type="EMBL" id="RJTM01000034">
    <property type="protein sequence ID" value="RNL90088.1"/>
    <property type="molecule type" value="Genomic_DNA"/>
</dbReference>
<reference evidence="1 2" key="1">
    <citation type="submission" date="2018-10" db="EMBL/GenBank/DDBJ databases">
        <title>Sinomicrobium pectinilyticum sp. nov., a pectinase-producing bacterium isolated from alkaline and saline soil, and emended description of the genus Sinomicrobium.</title>
        <authorList>
            <person name="Cheng B."/>
            <person name="Li C."/>
            <person name="Lai Q."/>
            <person name="Du M."/>
            <person name="Shao Z."/>
            <person name="Xu P."/>
            <person name="Yang C."/>
        </authorList>
    </citation>
    <scope>NUCLEOTIDE SEQUENCE [LARGE SCALE GENOMIC DNA]</scope>
    <source>
        <strain evidence="1 2">5DNS001</strain>
    </source>
</reference>
<dbReference type="Proteomes" id="UP000267469">
    <property type="component" value="Unassembled WGS sequence"/>
</dbReference>
<comment type="caution">
    <text evidence="1">The sequence shown here is derived from an EMBL/GenBank/DDBJ whole genome shotgun (WGS) entry which is preliminary data.</text>
</comment>
<sequence>MIVQGKLFVEGEVRNILAFDLLFEQGTDWSGKPSRKSQLEGVYIHLESTKDDDLFHHWITSNHTMKQGRIIFYGPDGMKEWRKYEFWDCVCVSWQEKFWHNTTDPMGMKLKLIPAIFKTPGGTIAEKNWKISNPFQGYMEVPWEEEEEEKDDQKYYFKKGQSPFEIKEINYVSGGELVTAGYGELEISPKAGAPEGLQGQVISTGGASLGAGIGLPVEVMTGAIGTIEFHQDMEGYDLEDIFSSTGYISVKSISALLKYTRINAYTDTNSNTLLWTANLYGGGVISAGLSGNRSTVKFKRKK</sequence>
<dbReference type="RefSeq" id="WP_123215220.1">
    <property type="nucleotide sequence ID" value="NZ_RJTM01000034.1"/>
</dbReference>
<name>A0A3N0EQ94_SINP1</name>
<evidence type="ECO:0000313" key="2">
    <source>
        <dbReference type="Proteomes" id="UP000267469"/>
    </source>
</evidence>
<dbReference type="OrthoDB" id="1185179at2"/>
<proteinExistence type="predicted"/>
<organism evidence="1 2">
    <name type="scientific">Sinomicrobium pectinilyticum</name>
    <dbReference type="NCBI Taxonomy" id="1084421"/>
    <lineage>
        <taxon>Bacteria</taxon>
        <taxon>Pseudomonadati</taxon>
        <taxon>Bacteroidota</taxon>
        <taxon>Flavobacteriia</taxon>
        <taxon>Flavobacteriales</taxon>
        <taxon>Flavobacteriaceae</taxon>
        <taxon>Sinomicrobium</taxon>
    </lineage>
</organism>